<evidence type="ECO:0000256" key="1">
    <source>
        <dbReference type="ARBA" id="ARBA00006115"/>
    </source>
</evidence>
<evidence type="ECO:0000313" key="11">
    <source>
        <dbReference type="Proteomes" id="UP000630660"/>
    </source>
</evidence>
<dbReference type="EC" id="2.7.7.13" evidence="2"/>
<feature type="domain" description="Nucleotidyl transferase" evidence="8">
    <location>
        <begin position="11"/>
        <end position="277"/>
    </location>
</feature>
<evidence type="ECO:0000256" key="6">
    <source>
        <dbReference type="ARBA" id="ARBA00023134"/>
    </source>
</evidence>
<name>A0A9D5QDD7_UNCW3</name>
<dbReference type="InterPro" id="IPR051161">
    <property type="entry name" value="Mannose-6P_isomerase_type2"/>
</dbReference>
<keyword evidence="3 10" id="KW-0808">Transferase</keyword>
<dbReference type="InterPro" id="IPR005835">
    <property type="entry name" value="NTP_transferase_dom"/>
</dbReference>
<dbReference type="SUPFAM" id="SSF159283">
    <property type="entry name" value="Guanosine diphospho-D-mannose pyrophosphorylase/mannose-6-phosphate isomerase linker domain"/>
    <property type="match status" value="1"/>
</dbReference>
<dbReference type="AlphaFoldDB" id="A0A9D5QDD7"/>
<evidence type="ECO:0000256" key="5">
    <source>
        <dbReference type="ARBA" id="ARBA00022741"/>
    </source>
</evidence>
<evidence type="ECO:0000256" key="7">
    <source>
        <dbReference type="ARBA" id="ARBA00047343"/>
    </source>
</evidence>
<dbReference type="Pfam" id="PF22640">
    <property type="entry name" value="ManC_GMP_beta-helix"/>
    <property type="match status" value="1"/>
</dbReference>
<protein>
    <recommendedName>
        <fullName evidence="2">mannose-1-phosphate guanylyltransferase</fullName>
        <ecNumber evidence="2">2.7.7.13</ecNumber>
    </recommendedName>
</protein>
<evidence type="ECO:0000256" key="4">
    <source>
        <dbReference type="ARBA" id="ARBA00022695"/>
    </source>
</evidence>
<dbReference type="InterPro" id="IPR049577">
    <property type="entry name" value="GMPP_N"/>
</dbReference>
<reference evidence="10" key="1">
    <citation type="submission" date="2019-11" db="EMBL/GenBank/DDBJ databases">
        <title>Microbial mats filling the niche in hypersaline microbial mats.</title>
        <authorList>
            <person name="Wong H.L."/>
            <person name="Macleod F.I."/>
            <person name="White R.A. III"/>
            <person name="Burns B.P."/>
        </authorList>
    </citation>
    <scope>NUCLEOTIDE SEQUENCE</scope>
    <source>
        <strain evidence="10">Bin_327</strain>
    </source>
</reference>
<dbReference type="Pfam" id="PF00483">
    <property type="entry name" value="NTP_transferase"/>
    <property type="match status" value="1"/>
</dbReference>
<evidence type="ECO:0000259" key="8">
    <source>
        <dbReference type="Pfam" id="PF00483"/>
    </source>
</evidence>
<keyword evidence="6" id="KW-0342">GTP-binding</keyword>
<organism evidence="10 11">
    <name type="scientific">candidate division WOR-3 bacterium</name>
    <dbReference type="NCBI Taxonomy" id="2052148"/>
    <lineage>
        <taxon>Bacteria</taxon>
        <taxon>Bacteria division WOR-3</taxon>
    </lineage>
</organism>
<evidence type="ECO:0000313" key="10">
    <source>
        <dbReference type="EMBL" id="MBD3365653.1"/>
    </source>
</evidence>
<evidence type="ECO:0000256" key="3">
    <source>
        <dbReference type="ARBA" id="ARBA00022679"/>
    </source>
</evidence>
<comment type="caution">
    <text evidence="10">The sequence shown here is derived from an EMBL/GenBank/DDBJ whole genome shotgun (WGS) entry which is preliminary data.</text>
</comment>
<dbReference type="GO" id="GO:0004475">
    <property type="term" value="F:mannose-1-phosphate guanylyltransferase (GTP) activity"/>
    <property type="evidence" value="ECO:0007669"/>
    <property type="project" value="UniProtKB-EC"/>
</dbReference>
<feature type="domain" description="MannoseP isomerase/GMP-like beta-helix" evidence="9">
    <location>
        <begin position="293"/>
        <end position="344"/>
    </location>
</feature>
<dbReference type="PANTHER" id="PTHR46390">
    <property type="entry name" value="MANNOSE-1-PHOSPHATE GUANYLYLTRANSFERASE"/>
    <property type="match status" value="1"/>
</dbReference>
<evidence type="ECO:0000256" key="2">
    <source>
        <dbReference type="ARBA" id="ARBA00012387"/>
    </source>
</evidence>
<dbReference type="GO" id="GO:0009298">
    <property type="term" value="P:GDP-mannose biosynthetic process"/>
    <property type="evidence" value="ECO:0007669"/>
    <property type="project" value="TreeGrafter"/>
</dbReference>
<dbReference type="PANTHER" id="PTHR46390:SF1">
    <property type="entry name" value="MANNOSE-1-PHOSPHATE GUANYLYLTRANSFERASE"/>
    <property type="match status" value="1"/>
</dbReference>
<dbReference type="Proteomes" id="UP000630660">
    <property type="component" value="Unassembled WGS sequence"/>
</dbReference>
<dbReference type="InterPro" id="IPR054566">
    <property type="entry name" value="ManC/GMP-like_b-helix"/>
</dbReference>
<keyword evidence="5" id="KW-0547">Nucleotide-binding</keyword>
<dbReference type="SUPFAM" id="SSF53448">
    <property type="entry name" value="Nucleotide-diphospho-sugar transferases"/>
    <property type="match status" value="1"/>
</dbReference>
<dbReference type="FunFam" id="3.90.550.10:FF:000046">
    <property type="entry name" value="Mannose-1-phosphate guanylyltransferase (GDP)"/>
    <property type="match status" value="1"/>
</dbReference>
<evidence type="ECO:0000259" key="9">
    <source>
        <dbReference type="Pfam" id="PF22640"/>
    </source>
</evidence>
<gene>
    <name evidence="10" type="ORF">GF359_10610</name>
</gene>
<comment type="similarity">
    <text evidence="1">Belongs to the mannose-6-phosphate isomerase type 2 family.</text>
</comment>
<comment type="catalytic activity">
    <reaction evidence="7">
        <text>alpha-D-mannose 1-phosphate + GTP + H(+) = GDP-alpha-D-mannose + diphosphate</text>
        <dbReference type="Rhea" id="RHEA:15229"/>
        <dbReference type="ChEBI" id="CHEBI:15378"/>
        <dbReference type="ChEBI" id="CHEBI:33019"/>
        <dbReference type="ChEBI" id="CHEBI:37565"/>
        <dbReference type="ChEBI" id="CHEBI:57527"/>
        <dbReference type="ChEBI" id="CHEBI:58409"/>
        <dbReference type="EC" id="2.7.7.13"/>
    </reaction>
</comment>
<proteinExistence type="inferred from homology"/>
<dbReference type="InterPro" id="IPR029044">
    <property type="entry name" value="Nucleotide-diphossugar_trans"/>
</dbReference>
<sequence length="346" mass="38447">MVASRVPELHAVLLVGGRGERFWPLSTPEKPKQFLRIFSDKTMVEETVERISSLIQGKNIHYVLPPHLADLLRKTLKGIKKGNLIIEPEARNTAPAIALAARALRDKPEAIMAVLPADHLIKPEKTFLADLKAAAILAQEGYLVTFGIPPDRPETGYGYIEVNRNKPLGKRGFKVIRFREKPDRKTAARYVKSGNFLWNSGMFIWRVGSIIDAFSRHHPGIYEALLAPGSGTLTRKTYSKLEKISIDYAVMEKASNAAVVPASFSWDDVGSWTALERHLKSSLDNNVNIGKLIYRDSKGCIAVAEDGQIALFGVRDLVVVKTKDTVLVCAKERTAEIKKLLSRLDP</sequence>
<dbReference type="GO" id="GO:0005525">
    <property type="term" value="F:GTP binding"/>
    <property type="evidence" value="ECO:0007669"/>
    <property type="project" value="UniProtKB-KW"/>
</dbReference>
<dbReference type="CDD" id="cd02509">
    <property type="entry name" value="GDP-M1P_Guanylyltransferase"/>
    <property type="match status" value="1"/>
</dbReference>
<dbReference type="Gene3D" id="3.90.550.10">
    <property type="entry name" value="Spore Coat Polysaccharide Biosynthesis Protein SpsA, Chain A"/>
    <property type="match status" value="1"/>
</dbReference>
<keyword evidence="4" id="KW-0548">Nucleotidyltransferase</keyword>
<dbReference type="EMBL" id="WJKJ01000348">
    <property type="protein sequence ID" value="MBD3365653.1"/>
    <property type="molecule type" value="Genomic_DNA"/>
</dbReference>
<accession>A0A9D5QDD7</accession>